<dbReference type="AlphaFoldDB" id="A0A1B8Y9X3"/>
<dbReference type="EMBL" id="KV460367">
    <property type="protein sequence ID" value="OCA19807.1"/>
    <property type="molecule type" value="Genomic_DNA"/>
</dbReference>
<organism evidence="1">
    <name type="scientific">Xenopus tropicalis</name>
    <name type="common">Western clawed frog</name>
    <name type="synonym">Silurana tropicalis</name>
    <dbReference type="NCBI Taxonomy" id="8364"/>
    <lineage>
        <taxon>Eukaryota</taxon>
        <taxon>Metazoa</taxon>
        <taxon>Chordata</taxon>
        <taxon>Craniata</taxon>
        <taxon>Vertebrata</taxon>
        <taxon>Euteleostomi</taxon>
        <taxon>Amphibia</taxon>
        <taxon>Batrachia</taxon>
        <taxon>Anura</taxon>
        <taxon>Pipoidea</taxon>
        <taxon>Pipidae</taxon>
        <taxon>Xenopodinae</taxon>
        <taxon>Xenopus</taxon>
        <taxon>Silurana</taxon>
    </lineage>
</organism>
<reference evidence="1" key="2">
    <citation type="journal article" date="2010" name="Science">
        <title>The genome of the Western clawed frog Xenopus tropicalis.</title>
        <authorList>
            <person name="Hellsten U."/>
            <person name="Harland R.M."/>
            <person name="Gilchrist M.J."/>
            <person name="Hendrix D."/>
            <person name="Jurka J."/>
            <person name="Kapitonov V."/>
            <person name="Ovcharenko I."/>
            <person name="Putnam N.H."/>
            <person name="Shu S."/>
            <person name="Taher L."/>
            <person name="Blitz I.L."/>
            <person name="Blumberg B."/>
            <person name="Dichmann D.S."/>
            <person name="Dubchak I."/>
            <person name="Amaya E."/>
            <person name="Detter J.C."/>
            <person name="Fletcher R."/>
            <person name="Gerhard D.S."/>
            <person name="Goodstein D."/>
            <person name="Graves T."/>
            <person name="Grigoriev I.V."/>
            <person name="Grimwood J."/>
            <person name="Kawashima T."/>
            <person name="Lindquist E."/>
            <person name="Lucas S.M."/>
            <person name="Mead P.E."/>
            <person name="Mitros T."/>
            <person name="Ogino H."/>
            <person name="Ohta Y."/>
            <person name="Poliakov A.V."/>
            <person name="Pollet N."/>
            <person name="Robert J."/>
            <person name="Salamov A."/>
            <person name="Sater A.K."/>
            <person name="Schmutz J."/>
            <person name="Terry A."/>
            <person name="Vize P.D."/>
            <person name="Warren W.C."/>
            <person name="Wells D."/>
            <person name="Wills A."/>
            <person name="Wilson R.K."/>
            <person name="Zimmerman L.B."/>
            <person name="Zorn A.M."/>
            <person name="Grainger R."/>
            <person name="Grammer T."/>
            <person name="Khokha M.K."/>
            <person name="Richardson P.M."/>
            <person name="Rokhsar D.S."/>
        </authorList>
    </citation>
    <scope>NUCLEOTIDE SEQUENCE [LARGE SCALE GENOMIC DNA]</scope>
    <source>
        <strain evidence="1">Nigerian</strain>
    </source>
</reference>
<accession>A0A1B8Y9X3</accession>
<gene>
    <name evidence="1" type="ORF">XENTR_v90027662mg</name>
</gene>
<protein>
    <submittedName>
        <fullName evidence="1">Uncharacterized protein</fullName>
    </submittedName>
</protein>
<reference evidence="1" key="1">
    <citation type="submission" date="2009-11" db="EMBL/GenBank/DDBJ databases">
        <authorList>
            <consortium name="US DOE Joint Genome Institute (JGI-PGF)"/>
            <person name="Ottilar R."/>
            <person name="Schmutz J."/>
            <person name="Salamov A."/>
            <person name="Cheng J.F."/>
            <person name="Lucas S."/>
            <person name="Pitluck S."/>
            <person name="Gundlach H."/>
            <person name="Guo Y."/>
            <person name="Haberer G."/>
            <person name="Nasrallah J."/>
            <person name="Mayer K.F.X."/>
            <person name="van de Peer Y."/>
            <person name="Weigel D."/>
            <person name="Grigoriev I.V."/>
        </authorList>
    </citation>
    <scope>NUCLEOTIDE SEQUENCE</scope>
    <source>
        <strain evidence="1">Nigerian</strain>
    </source>
</reference>
<proteinExistence type="predicted"/>
<evidence type="ECO:0000313" key="1">
    <source>
        <dbReference type="EMBL" id="OCA19807.1"/>
    </source>
</evidence>
<reference evidence="1" key="3">
    <citation type="submission" date="2016-05" db="EMBL/GenBank/DDBJ databases">
        <title>WGS assembly of Xenopus tropicalis.</title>
        <authorList>
            <person name="Sessions A."/>
            <person name="Jenkins J."/>
            <person name="Mitros T."/>
            <person name="Lyons J.T."/>
            <person name="Dichmann D.S."/>
            <person name="Robert J."/>
            <person name="Harland R.M."/>
            <person name="Rokhsar D.S."/>
        </authorList>
    </citation>
    <scope>NUCLEOTIDE SEQUENCE</scope>
    <source>
        <strain evidence="1">Nigerian</strain>
    </source>
</reference>
<sequence>MVTGTRVVLSGLCPVPHEPWGRWPTRSWFYRFLPLPPSYYVAISDCGVSGRGGCMGTQDECVLTVYRCEHHRPLCQPCPMYIPAKLIVIPSGYVAIFTARYTVWNGTYIVKSY</sequence>
<name>A0A1B8Y9X3_XENTR</name>